<accession>A0A2S9Y7L9</accession>
<evidence type="ECO:0008006" key="4">
    <source>
        <dbReference type="Google" id="ProtNLM"/>
    </source>
</evidence>
<keyword evidence="3" id="KW-1185">Reference proteome</keyword>
<name>A0A2S9Y7L9_9BACT</name>
<gene>
    <name evidence="2" type="ORF">ENSA5_27790</name>
</gene>
<dbReference type="SUPFAM" id="SSF49493">
    <property type="entry name" value="HSP40/DnaJ peptide-binding domain"/>
    <property type="match status" value="1"/>
</dbReference>
<comment type="caution">
    <text evidence="2">The sequence shown here is derived from an EMBL/GenBank/DDBJ whole genome shotgun (WGS) entry which is preliminary data.</text>
</comment>
<reference evidence="2 3" key="1">
    <citation type="submission" date="2018-03" db="EMBL/GenBank/DDBJ databases">
        <title>Draft Genome Sequences of the Obligatory Marine Myxobacteria Enhygromyxa salina SWB005.</title>
        <authorList>
            <person name="Poehlein A."/>
            <person name="Moghaddam J.A."/>
            <person name="Harms H."/>
            <person name="Alanjari M."/>
            <person name="Koenig G.M."/>
            <person name="Daniel R."/>
            <person name="Schaeberle T.F."/>
        </authorList>
    </citation>
    <scope>NUCLEOTIDE SEQUENCE [LARGE SCALE GENOMIC DNA]</scope>
    <source>
        <strain evidence="2 3">SWB005</strain>
    </source>
</reference>
<dbReference type="GO" id="GO:0051082">
    <property type="term" value="F:unfolded protein binding"/>
    <property type="evidence" value="ECO:0007669"/>
    <property type="project" value="InterPro"/>
</dbReference>
<feature type="transmembrane region" description="Helical" evidence="1">
    <location>
        <begin position="132"/>
        <end position="152"/>
    </location>
</feature>
<dbReference type="EMBL" id="PVNK01000136">
    <property type="protein sequence ID" value="PRQ01097.1"/>
    <property type="molecule type" value="Genomic_DNA"/>
</dbReference>
<evidence type="ECO:0000313" key="3">
    <source>
        <dbReference type="Proteomes" id="UP000237968"/>
    </source>
</evidence>
<proteinExistence type="predicted"/>
<dbReference type="OrthoDB" id="9856861at2"/>
<dbReference type="RefSeq" id="WP_106392163.1">
    <property type="nucleotide sequence ID" value="NZ_PVNK01000136.1"/>
</dbReference>
<dbReference type="Gene3D" id="2.60.260.20">
    <property type="entry name" value="Urease metallochaperone UreE, N-terminal domain"/>
    <property type="match status" value="1"/>
</dbReference>
<evidence type="ECO:0000256" key="1">
    <source>
        <dbReference type="SAM" id="Phobius"/>
    </source>
</evidence>
<keyword evidence="1" id="KW-1133">Transmembrane helix</keyword>
<keyword evidence="1" id="KW-0812">Transmembrane</keyword>
<organism evidence="2 3">
    <name type="scientific">Enhygromyxa salina</name>
    <dbReference type="NCBI Taxonomy" id="215803"/>
    <lineage>
        <taxon>Bacteria</taxon>
        <taxon>Pseudomonadati</taxon>
        <taxon>Myxococcota</taxon>
        <taxon>Polyangia</taxon>
        <taxon>Nannocystales</taxon>
        <taxon>Nannocystaceae</taxon>
        <taxon>Enhygromyxa</taxon>
    </lineage>
</organism>
<evidence type="ECO:0000313" key="2">
    <source>
        <dbReference type="EMBL" id="PRQ01097.1"/>
    </source>
</evidence>
<dbReference type="AlphaFoldDB" id="A0A2S9Y7L9"/>
<protein>
    <recommendedName>
        <fullName evidence="4">Chaperone DnaJ C-terminal domain-containing protein</fullName>
    </recommendedName>
</protein>
<dbReference type="Proteomes" id="UP000237968">
    <property type="component" value="Unassembled WGS sequence"/>
</dbReference>
<dbReference type="GO" id="GO:0006457">
    <property type="term" value="P:protein folding"/>
    <property type="evidence" value="ECO:0007669"/>
    <property type="project" value="InterPro"/>
</dbReference>
<dbReference type="InterPro" id="IPR008971">
    <property type="entry name" value="HSP40/DnaJ_pept-bd"/>
</dbReference>
<keyword evidence="1" id="KW-0472">Membrane</keyword>
<sequence length="153" mass="16037">MAELGSVFEDDDDRPRGPDLRVSVEVPRAALGASLRAPVPARLAAEGELVERAVLADDEPGSVELHLPEELPDRAVLRLRGHGGVVEGGRAGDLLVVVELVDRAPRGDERITRSATPVATRAADDLVGGTDITWWLLLALALIGGGVVAAFAL</sequence>